<dbReference type="AlphaFoldDB" id="A0A0D8J6D5"/>
<gene>
    <name evidence="5" type="ORF">LH29_18455</name>
</gene>
<feature type="domain" description="Metalloprotease TldD/E central" evidence="4">
    <location>
        <begin position="120"/>
        <end position="223"/>
    </location>
</feature>
<reference evidence="5 6" key="1">
    <citation type="submission" date="2014-09" db="EMBL/GenBank/DDBJ databases">
        <title>Draft Genome Sequence of Draconibacterium sp. JN14CK-3.</title>
        <authorList>
            <person name="Dong C."/>
            <person name="Lai Q."/>
            <person name="Shao Z."/>
        </authorList>
    </citation>
    <scope>NUCLEOTIDE SEQUENCE [LARGE SCALE GENOMIC DNA]</scope>
    <source>
        <strain evidence="5 6">JN14CK-3</strain>
    </source>
</reference>
<dbReference type="InterPro" id="IPR002510">
    <property type="entry name" value="Metalloprtase-TldD/E_N"/>
</dbReference>
<organism evidence="5 6">
    <name type="scientific">Draconibacterium sediminis</name>
    <dbReference type="NCBI Taxonomy" id="1544798"/>
    <lineage>
        <taxon>Bacteria</taxon>
        <taxon>Pseudomonadati</taxon>
        <taxon>Bacteroidota</taxon>
        <taxon>Bacteroidia</taxon>
        <taxon>Marinilabiliales</taxon>
        <taxon>Prolixibacteraceae</taxon>
        <taxon>Draconibacterium</taxon>
    </lineage>
</organism>
<name>A0A0D8J6D5_9BACT</name>
<dbReference type="GO" id="GO:0005829">
    <property type="term" value="C:cytosol"/>
    <property type="evidence" value="ECO:0007669"/>
    <property type="project" value="TreeGrafter"/>
</dbReference>
<dbReference type="Proteomes" id="UP000032544">
    <property type="component" value="Unassembled WGS sequence"/>
</dbReference>
<protein>
    <submittedName>
        <fullName evidence="5">Modulator protein</fullName>
    </submittedName>
</protein>
<dbReference type="InterPro" id="IPR036059">
    <property type="entry name" value="TldD/PmbA_sf"/>
</dbReference>
<dbReference type="PATRIC" id="fig|1544798.3.peg.3859"/>
<dbReference type="Pfam" id="PF19289">
    <property type="entry name" value="PmbA_TldD_3rd"/>
    <property type="match status" value="1"/>
</dbReference>
<dbReference type="OrthoDB" id="9803618at2"/>
<comment type="caution">
    <text evidence="5">The sequence shown here is derived from an EMBL/GenBank/DDBJ whole genome shotgun (WGS) entry which is preliminary data.</text>
</comment>
<dbReference type="RefSeq" id="WP_045032309.1">
    <property type="nucleotide sequence ID" value="NZ_JRHC01000005.1"/>
</dbReference>
<dbReference type="EMBL" id="JRHC01000005">
    <property type="protein sequence ID" value="KJF42530.1"/>
    <property type="molecule type" value="Genomic_DNA"/>
</dbReference>
<feature type="domain" description="Metalloprotease TldD/E C-terminal" evidence="3">
    <location>
        <begin position="232"/>
        <end position="438"/>
    </location>
</feature>
<accession>A0A0D8J6D5</accession>
<evidence type="ECO:0000259" key="4">
    <source>
        <dbReference type="Pfam" id="PF19290"/>
    </source>
</evidence>
<feature type="domain" description="Metalloprotease TldD/E N-terminal" evidence="2">
    <location>
        <begin position="27"/>
        <end position="87"/>
    </location>
</feature>
<dbReference type="SUPFAM" id="SSF111283">
    <property type="entry name" value="Putative modulator of DNA gyrase, PmbA/TldD"/>
    <property type="match status" value="1"/>
</dbReference>
<dbReference type="PANTHER" id="PTHR43421">
    <property type="entry name" value="METALLOPROTEASE PMBA"/>
    <property type="match status" value="1"/>
</dbReference>
<dbReference type="PANTHER" id="PTHR43421:SF1">
    <property type="entry name" value="METALLOPROTEASE PMBA"/>
    <property type="match status" value="1"/>
</dbReference>
<dbReference type="Gene3D" id="3.30.2290.10">
    <property type="entry name" value="PmbA/TldD superfamily"/>
    <property type="match status" value="1"/>
</dbReference>
<dbReference type="GO" id="GO:0008237">
    <property type="term" value="F:metallopeptidase activity"/>
    <property type="evidence" value="ECO:0007669"/>
    <property type="project" value="InterPro"/>
</dbReference>
<keyword evidence="6" id="KW-1185">Reference proteome</keyword>
<evidence type="ECO:0000313" key="6">
    <source>
        <dbReference type="Proteomes" id="UP000032544"/>
    </source>
</evidence>
<dbReference type="InterPro" id="IPR045570">
    <property type="entry name" value="Metalloprtase-TldD/E_cen_dom"/>
</dbReference>
<dbReference type="InterPro" id="IPR045569">
    <property type="entry name" value="Metalloprtase-TldD/E_C"/>
</dbReference>
<dbReference type="Pfam" id="PF19290">
    <property type="entry name" value="PmbA_TldD_2nd"/>
    <property type="match status" value="1"/>
</dbReference>
<sequence>MTKEEKYTLAKWAMNHALENGAQEVSVNISNNQSSSVEVREEKIDKLEQALQSNLSIRLFVDNKYSSHSTSRLNKEDLARFIEEAIEGTKYLSEDEFRTLPKPELYYKGDGPDLGSLDKNFGSVDPVEKIQVAFAAEKEILGSNERIISVSSSYYDGLNERVMVTSNGFEGDTANSYFGIYTNVSVKGDGDARPEFGWGETAIKYNELKKTGTGTTALKRALDKIGAKKIESGTMPMIVENRVVSRIFSPLMNALDGSAIQQKNSFLIDKLGEKVASEKLTLTDDPFIIGGRGSRLFDGEGIATKKRTVFEKGVLKTYYIDTYYGKKLEMEPNSGSTTNLVFETGDKDLDALIASVKRGIFVTGFNGGNSNGSTGDFSYGIEGFLVENGEIVKPVTEMNITGNMKTLWANIGEIGNDVRDDSSWRTPSILFNDVDFSGL</sequence>
<dbReference type="InterPro" id="IPR047657">
    <property type="entry name" value="PmbA"/>
</dbReference>
<dbReference type="InterPro" id="IPR035068">
    <property type="entry name" value="TldD/PmbA_N"/>
</dbReference>
<evidence type="ECO:0000259" key="3">
    <source>
        <dbReference type="Pfam" id="PF19289"/>
    </source>
</evidence>
<evidence type="ECO:0000256" key="1">
    <source>
        <dbReference type="ARBA" id="ARBA00005836"/>
    </source>
</evidence>
<evidence type="ECO:0000313" key="5">
    <source>
        <dbReference type="EMBL" id="KJF42530.1"/>
    </source>
</evidence>
<evidence type="ECO:0000259" key="2">
    <source>
        <dbReference type="Pfam" id="PF01523"/>
    </source>
</evidence>
<comment type="similarity">
    <text evidence="1">Belongs to the peptidase U62 family.</text>
</comment>
<dbReference type="GO" id="GO:0006508">
    <property type="term" value="P:proteolysis"/>
    <property type="evidence" value="ECO:0007669"/>
    <property type="project" value="InterPro"/>
</dbReference>
<proteinExistence type="inferred from homology"/>
<dbReference type="Pfam" id="PF01523">
    <property type="entry name" value="PmbA_TldD_1st"/>
    <property type="match status" value="1"/>
</dbReference>